<keyword evidence="5" id="KW-0812">Transmembrane</keyword>
<dbReference type="InterPro" id="IPR023765">
    <property type="entry name" value="SBP_5_CS"/>
</dbReference>
<dbReference type="PIRSF" id="PIRSF002741">
    <property type="entry name" value="MppA"/>
    <property type="match status" value="1"/>
</dbReference>
<dbReference type="SUPFAM" id="SSF53850">
    <property type="entry name" value="Periplasmic binding protein-like II"/>
    <property type="match status" value="1"/>
</dbReference>
<dbReference type="Proteomes" id="UP001154312">
    <property type="component" value="Unassembled WGS sequence"/>
</dbReference>
<dbReference type="EMBL" id="JAKOAV010000034">
    <property type="protein sequence ID" value="MDF9409560.1"/>
    <property type="molecule type" value="Genomic_DNA"/>
</dbReference>
<dbReference type="Gene3D" id="3.40.190.10">
    <property type="entry name" value="Periplasmic binding protein-like II"/>
    <property type="match status" value="1"/>
</dbReference>
<dbReference type="PROSITE" id="PS01040">
    <property type="entry name" value="SBP_BACTERIAL_5"/>
    <property type="match status" value="1"/>
</dbReference>
<evidence type="ECO:0000256" key="5">
    <source>
        <dbReference type="SAM" id="Phobius"/>
    </source>
</evidence>
<dbReference type="CDD" id="cd08493">
    <property type="entry name" value="PBP2_DppA_like"/>
    <property type="match status" value="1"/>
</dbReference>
<sequence length="526" mass="58792">MRKQKLRKQISISIVLIIMLSVLHLYFSGALPFLKQEGDTLIYARSGDSVTLDPAMSQDEESYKVISNIFEGLVRFKPGTTEVEPCLAEAWQVSADGREWTFYLRKNVKFHDGTPFNAEAVQFNVERQMPPNRTENMAYASFVFGMVESVKTINPYTVKFSLKYPYAPFLNNLAMPAAAPIVSPAAASALGDNFSVNPIGTGPFKFGSWEKGKKLILNKNLDYWGKQPQCNRLVFTVVNNSRLRSLALKMHMADIIDEITPQDARLLEQSGYSIIKKPGLDLSYLGFFTDKKPFDNPEVRRAISMSIDREQIIATLFHSESHVADGPLPPGVLGYDPGIRLHPYDPIGAKELLARNGFGGNPKITIITYTDPRIYNPAGGEKLAEAIRADLALVGVDVEIKAYSWQQYKEALYKEEGNAFLYGWISDNGDPDNFLYTLLSSSQIGNGLNSSHYRNDEIDMLLAKAQQEKDRLSREELYHKAVKIIVQDAPWVFLNNSVNLTAISPKIEGLFLPTGNNSLATVTKIN</sequence>
<dbReference type="Gene3D" id="3.90.76.10">
    <property type="entry name" value="Dipeptide-binding Protein, Domain 1"/>
    <property type="match status" value="1"/>
</dbReference>
<reference evidence="7" key="1">
    <citation type="submission" date="2022-02" db="EMBL/GenBank/DDBJ databases">
        <authorList>
            <person name="Leng L."/>
        </authorList>
    </citation>
    <scope>NUCLEOTIDE SEQUENCE</scope>
    <source>
        <strain evidence="7">JI</strain>
    </source>
</reference>
<feature type="domain" description="Solute-binding protein family 5" evidence="6">
    <location>
        <begin position="82"/>
        <end position="445"/>
    </location>
</feature>
<keyword evidence="5" id="KW-0472">Membrane</keyword>
<keyword evidence="5" id="KW-1133">Transmembrane helix</keyword>
<keyword evidence="4" id="KW-0732">Signal</keyword>
<evidence type="ECO:0000259" key="6">
    <source>
        <dbReference type="Pfam" id="PF00496"/>
    </source>
</evidence>
<organism evidence="7 8">
    <name type="scientific">Pelotomaculum isophthalicicum JI</name>
    <dbReference type="NCBI Taxonomy" id="947010"/>
    <lineage>
        <taxon>Bacteria</taxon>
        <taxon>Bacillati</taxon>
        <taxon>Bacillota</taxon>
        <taxon>Clostridia</taxon>
        <taxon>Eubacteriales</taxon>
        <taxon>Desulfotomaculaceae</taxon>
        <taxon>Pelotomaculum</taxon>
    </lineage>
</organism>
<proteinExistence type="inferred from homology"/>
<dbReference type="PANTHER" id="PTHR30290:SF9">
    <property type="entry name" value="OLIGOPEPTIDE-BINDING PROTEIN APPA"/>
    <property type="match status" value="1"/>
</dbReference>
<dbReference type="Pfam" id="PF00496">
    <property type="entry name" value="SBP_bac_5"/>
    <property type="match status" value="1"/>
</dbReference>
<dbReference type="GO" id="GO:0043190">
    <property type="term" value="C:ATP-binding cassette (ABC) transporter complex"/>
    <property type="evidence" value="ECO:0007669"/>
    <property type="project" value="InterPro"/>
</dbReference>
<evidence type="ECO:0000313" key="7">
    <source>
        <dbReference type="EMBL" id="MDF9409560.1"/>
    </source>
</evidence>
<dbReference type="GO" id="GO:0015833">
    <property type="term" value="P:peptide transport"/>
    <property type="evidence" value="ECO:0007669"/>
    <property type="project" value="TreeGrafter"/>
</dbReference>
<dbReference type="InterPro" id="IPR000914">
    <property type="entry name" value="SBP_5_dom"/>
</dbReference>
<accession>A0A9X4H068</accession>
<keyword evidence="8" id="KW-1185">Reference proteome</keyword>
<evidence type="ECO:0000256" key="3">
    <source>
        <dbReference type="ARBA" id="ARBA00022448"/>
    </source>
</evidence>
<dbReference type="Gene3D" id="3.10.105.10">
    <property type="entry name" value="Dipeptide-binding Protein, Domain 3"/>
    <property type="match status" value="1"/>
</dbReference>
<dbReference type="GO" id="GO:1904680">
    <property type="term" value="F:peptide transmembrane transporter activity"/>
    <property type="evidence" value="ECO:0007669"/>
    <property type="project" value="TreeGrafter"/>
</dbReference>
<dbReference type="AlphaFoldDB" id="A0A9X4H068"/>
<comment type="caution">
    <text evidence="7">The sequence shown here is derived from an EMBL/GenBank/DDBJ whole genome shotgun (WGS) entry which is preliminary data.</text>
</comment>
<dbReference type="RefSeq" id="WP_277445043.1">
    <property type="nucleotide sequence ID" value="NZ_JAKOAV010000034.1"/>
</dbReference>
<dbReference type="PANTHER" id="PTHR30290">
    <property type="entry name" value="PERIPLASMIC BINDING COMPONENT OF ABC TRANSPORTER"/>
    <property type="match status" value="1"/>
</dbReference>
<dbReference type="InterPro" id="IPR039424">
    <property type="entry name" value="SBP_5"/>
</dbReference>
<evidence type="ECO:0000256" key="4">
    <source>
        <dbReference type="ARBA" id="ARBA00022729"/>
    </source>
</evidence>
<dbReference type="GO" id="GO:0042597">
    <property type="term" value="C:periplasmic space"/>
    <property type="evidence" value="ECO:0007669"/>
    <property type="project" value="UniProtKB-ARBA"/>
</dbReference>
<dbReference type="InterPro" id="IPR030678">
    <property type="entry name" value="Peptide/Ni-bd"/>
</dbReference>
<evidence type="ECO:0000313" key="8">
    <source>
        <dbReference type="Proteomes" id="UP001154312"/>
    </source>
</evidence>
<feature type="transmembrane region" description="Helical" evidence="5">
    <location>
        <begin position="12"/>
        <end position="34"/>
    </location>
</feature>
<comment type="similarity">
    <text evidence="2">Belongs to the bacterial solute-binding protein 5 family.</text>
</comment>
<comment type="subcellular location">
    <subcellularLocation>
        <location evidence="1">Cell membrane</location>
        <topology evidence="1">Lipid-anchor</topology>
    </subcellularLocation>
</comment>
<name>A0A9X4H068_9FIRM</name>
<evidence type="ECO:0000256" key="1">
    <source>
        <dbReference type="ARBA" id="ARBA00004193"/>
    </source>
</evidence>
<protein>
    <submittedName>
        <fullName evidence="7">ABC transporter substrate-binding protein</fullName>
    </submittedName>
</protein>
<evidence type="ECO:0000256" key="2">
    <source>
        <dbReference type="ARBA" id="ARBA00005695"/>
    </source>
</evidence>
<gene>
    <name evidence="7" type="ORF">L7E55_14555</name>
</gene>
<keyword evidence="3" id="KW-0813">Transport</keyword>